<organism evidence="3 4">
    <name type="scientific">Brassica napus</name>
    <name type="common">Rape</name>
    <dbReference type="NCBI Taxonomy" id="3708"/>
    <lineage>
        <taxon>Eukaryota</taxon>
        <taxon>Viridiplantae</taxon>
        <taxon>Streptophyta</taxon>
        <taxon>Embryophyta</taxon>
        <taxon>Tracheophyta</taxon>
        <taxon>Spermatophyta</taxon>
        <taxon>Magnoliopsida</taxon>
        <taxon>eudicotyledons</taxon>
        <taxon>Gunneridae</taxon>
        <taxon>Pentapetalae</taxon>
        <taxon>rosids</taxon>
        <taxon>malvids</taxon>
        <taxon>Brassicales</taxon>
        <taxon>Brassicaceae</taxon>
        <taxon>Brassiceae</taxon>
        <taxon>Brassica</taxon>
    </lineage>
</organism>
<dbReference type="InterPro" id="IPR036047">
    <property type="entry name" value="F-box-like_dom_sf"/>
</dbReference>
<feature type="region of interest" description="Disordered" evidence="1">
    <location>
        <begin position="894"/>
        <end position="926"/>
    </location>
</feature>
<dbReference type="Pfam" id="PF03478">
    <property type="entry name" value="Beta-prop_KIB1-4"/>
    <property type="match status" value="3"/>
</dbReference>
<name>A0ABQ8DMT0_BRANA</name>
<dbReference type="SMART" id="SM00256">
    <property type="entry name" value="FBOX"/>
    <property type="match status" value="4"/>
</dbReference>
<accession>A0ABQ8DMT0</accession>
<feature type="domain" description="F-box" evidence="2">
    <location>
        <begin position="584"/>
        <end position="624"/>
    </location>
</feature>
<dbReference type="PANTHER" id="PTHR47123">
    <property type="entry name" value="F-BOX PROTEIN SKIP23"/>
    <property type="match status" value="1"/>
</dbReference>
<feature type="region of interest" description="Disordered" evidence="1">
    <location>
        <begin position="125"/>
        <end position="151"/>
    </location>
</feature>
<dbReference type="InterPro" id="IPR051304">
    <property type="entry name" value="SCF_F-box_domain"/>
</dbReference>
<dbReference type="SUPFAM" id="SSF81383">
    <property type="entry name" value="F-box domain"/>
    <property type="match status" value="2"/>
</dbReference>
<feature type="domain" description="F-box" evidence="2">
    <location>
        <begin position="961"/>
        <end position="1002"/>
    </location>
</feature>
<reference evidence="3 4" key="1">
    <citation type="submission" date="2021-05" db="EMBL/GenBank/DDBJ databases">
        <title>Genome Assembly of Synthetic Allotetraploid Brassica napus Reveals Homoeologous Exchanges between Subgenomes.</title>
        <authorList>
            <person name="Davis J.T."/>
        </authorList>
    </citation>
    <scope>NUCLEOTIDE SEQUENCE [LARGE SCALE GENOMIC DNA]</scope>
    <source>
        <strain evidence="4">cv. Da-Ae</strain>
        <tissue evidence="3">Seedling</tissue>
    </source>
</reference>
<evidence type="ECO:0000256" key="1">
    <source>
        <dbReference type="SAM" id="MobiDB-lite"/>
    </source>
</evidence>
<feature type="region of interest" description="Disordered" evidence="1">
    <location>
        <begin position="1319"/>
        <end position="1345"/>
    </location>
</feature>
<dbReference type="InterPro" id="IPR005174">
    <property type="entry name" value="KIB1-4_b-propeller"/>
</dbReference>
<evidence type="ECO:0000313" key="3">
    <source>
        <dbReference type="EMBL" id="KAH0929781.1"/>
    </source>
</evidence>
<dbReference type="Proteomes" id="UP000824890">
    <property type="component" value="Unassembled WGS sequence"/>
</dbReference>
<feature type="compositionally biased region" description="Basic and acidic residues" evidence="1">
    <location>
        <begin position="1327"/>
        <end position="1340"/>
    </location>
</feature>
<feature type="domain" description="F-box" evidence="2">
    <location>
        <begin position="1375"/>
        <end position="1415"/>
    </location>
</feature>
<dbReference type="PANTHER" id="PTHR47123:SF27">
    <property type="entry name" value="F-BOX DOMAIN-CONTAINING PROTEIN"/>
    <property type="match status" value="1"/>
</dbReference>
<gene>
    <name evidence="3" type="ORF">HID58_015508</name>
</gene>
<dbReference type="Pfam" id="PF00646">
    <property type="entry name" value="F-box"/>
    <property type="match status" value="3"/>
</dbReference>
<protein>
    <recommendedName>
        <fullName evidence="2">F-box domain-containing protein</fullName>
    </recommendedName>
</protein>
<keyword evidence="4" id="KW-1185">Reference proteome</keyword>
<sequence>MKVGRESVPVTLRSKGTGGTNVDEVTIKPAMGLKNCRFWKIVSDVEAVTDVELCELTSGIASVSTEAGCLKGLSTLTLVLFTKAWVGMSLDTGTGGSPKHLVALCPNCPHFGITVMLRREDEDEKSKTVQQSANMAPRKKRRVVKSQQPAKMEEPAMEKKMLLINLVCSSCLTIVNIFQQFPSSSANMSEPPSEKKASLSSSSSMVPDWTQLPEELLHIIKDKLEHCFNVIHARSVCTSWRSTFPFPHSLLCPSYSLPAFGDFPYACALSRRSHKVASYFSLKSYSTLSPRIWMTMRLQRLSDATCDDLVTFSGRFYAIFLNGDVFAFDPHFLELTPLKPLELLNCCSCNSLVPSGDDELFLVEKIIPPNGGLCTLEKVPLFLFRVQTPAASPSEYFLGGVGRDECVDHMELQYPIQFSVKIPGSEPTVLNIRNSQVFPLGHQYRIMGWDPESWTTKFKGVAFLPLNEEGEFELPDGCGVSGNSIVFTNTGYMTFAYKYGVHTGKEDDELNIWRFSRENRVTILNTSPMVAFKLQTVKSKQSVKMTEPATSSSSSLPLDSVSKLSLSPSTNEITVSVVPDWSLLPEELLHIISKNLDDCFDALHARSVCTLWRSMITKARGASKGSLCSSLDPELLLLLRIRRYEPEEEEEELSSPIQCSVKVEIPGSSDRRLMKMNDCQILPLGHQYRMIGCNAKEYINVVVLPLNQEGGGGGDFVVLLNFTKVLLVYRSTEMRWRRLHTQPFTTATCEELFTFRGKFYAIFISGDFFAFDPHFLGLTTLKPLELPNCGSCNDLVQSGDDELFLVETIIPRNDDVLSFNRLTLRVCRLDVEAGQWVVVTDIGDRVFIIGEFGSVSCSAKEFPEGCGVSGNSIFRDRTRGRRPQLLEIFKRESGDYPQHFSGGGSSGRAKSKQSAIMAEPATEKETSSVMPDSFLLSDSVSKLCLSPSAKMTTNGITWSLLPEKPLNIISEKLDDCFDVVHARSVCTSWRSIIPFPSYLSRQSYSLPSLDNKGSWTLEKIPLFLFRPRALAADYFLGGIGRDEPEEELPYPNQCSVKVEIPGSSDPRLMNMLDCQIFPLRHQYRMIGCNAKGYRCVAVLPLNKEGGGDFVVLLNCTSVLMVLRSNEMRWRRFQTLSVHPCDDLVTFRGRFYALFVNGDVFGFDPHFLELYPLVRFELDRKCGWSTSLVPSGDDELFLVELISSRNADVLDLMSRLKLRVCRLDVEAGQWVVVKDIGDRVLVIGDLGNVSFSAKELPDGCGVSANSILFTYGPSNVTCSYKYDDDLNCWRYSREDLVTILGTSPVVALRVERSSADAYSHRSSWPHTHRTEMAEPTTEKETSSVMSDSSLLSDSVSKLSLSPSENTVSVVPDWSLLPEELLHVISKNLEDSFDVVHARSVCTLWRSILPFPSYLSRPSYSLPTLDNKGSWSLEKIPLFLFRPQRAIAAESAASEYFLGGIGRDESEELPSSDPRLMNMLDCQIFPLGHQYRMIGCDAKEYRGVAALPLNKEGGGHFVVLLNCTSVLMVLRSNEMRWRRFQTLSTATCDDLVTFRGRFYALFVNGDVFGFDPHFLELTPLVRLELLNSASSTSLVPSGDDELFLVEQIIPLNGNALDFDRLTLRVCRLDVEAGQWVVVKDIGDRVFIIGDLGTVSCSAIELPDGCGVCVNSILFTYGPGNVTYSYKYEDDLNCWRYSREKRVTILSLSQILLIKLKALQRFQPEACSTLYNRLCCLGRLGESQYIRVAKRSVSKMVKQLKLFSSPIPLVTLTLKRKTWMTLLELEQLGSETSLE</sequence>
<dbReference type="InterPro" id="IPR001810">
    <property type="entry name" value="F-box_dom"/>
</dbReference>
<evidence type="ECO:0000259" key="2">
    <source>
        <dbReference type="SMART" id="SM00256"/>
    </source>
</evidence>
<evidence type="ECO:0000313" key="4">
    <source>
        <dbReference type="Proteomes" id="UP000824890"/>
    </source>
</evidence>
<dbReference type="EMBL" id="JAGKQM010000004">
    <property type="protein sequence ID" value="KAH0929781.1"/>
    <property type="molecule type" value="Genomic_DNA"/>
</dbReference>
<proteinExistence type="predicted"/>
<comment type="caution">
    <text evidence="3">The sequence shown here is derived from an EMBL/GenBank/DDBJ whole genome shotgun (WGS) entry which is preliminary data.</text>
</comment>
<feature type="domain" description="F-box" evidence="2">
    <location>
        <begin position="212"/>
        <end position="252"/>
    </location>
</feature>